<dbReference type="EMBL" id="FMZZ01000001">
    <property type="protein sequence ID" value="SDC16938.1"/>
    <property type="molecule type" value="Genomic_DNA"/>
</dbReference>
<dbReference type="STRING" id="1271860.SAMN05216174_101363"/>
<dbReference type="AlphaFoldDB" id="A0A1G6JDT7"/>
<dbReference type="PANTHER" id="PTHR43689">
    <property type="entry name" value="HYDROLASE"/>
    <property type="match status" value="1"/>
</dbReference>
<dbReference type="InterPro" id="IPR029058">
    <property type="entry name" value="AB_hydrolase_fold"/>
</dbReference>
<evidence type="ECO:0000313" key="3">
    <source>
        <dbReference type="Proteomes" id="UP000199501"/>
    </source>
</evidence>
<dbReference type="Proteomes" id="UP000199501">
    <property type="component" value="Unassembled WGS sequence"/>
</dbReference>
<gene>
    <name evidence="2" type="ORF">SAMN05216174_101363</name>
</gene>
<dbReference type="InterPro" id="IPR000073">
    <property type="entry name" value="AB_hydrolase_1"/>
</dbReference>
<dbReference type="RefSeq" id="WP_091447467.1">
    <property type="nucleotide sequence ID" value="NZ_FMZZ01000001.1"/>
</dbReference>
<dbReference type="Pfam" id="PF12697">
    <property type="entry name" value="Abhydrolase_6"/>
    <property type="match status" value="1"/>
</dbReference>
<organism evidence="2 3">
    <name type="scientific">Actinokineospora iranica</name>
    <dbReference type="NCBI Taxonomy" id="1271860"/>
    <lineage>
        <taxon>Bacteria</taxon>
        <taxon>Bacillati</taxon>
        <taxon>Actinomycetota</taxon>
        <taxon>Actinomycetes</taxon>
        <taxon>Pseudonocardiales</taxon>
        <taxon>Pseudonocardiaceae</taxon>
        <taxon>Actinokineospora</taxon>
    </lineage>
</organism>
<accession>A0A1G6JDT7</accession>
<protein>
    <submittedName>
        <fullName evidence="2">Lysophospholipase, alpha-beta hydrolase superfamily</fullName>
    </submittedName>
</protein>
<dbReference type="PRINTS" id="PR00111">
    <property type="entry name" value="ABHYDROLASE"/>
</dbReference>
<keyword evidence="3" id="KW-1185">Reference proteome</keyword>
<dbReference type="Gene3D" id="3.40.50.1820">
    <property type="entry name" value="alpha/beta hydrolase"/>
    <property type="match status" value="1"/>
</dbReference>
<dbReference type="SUPFAM" id="SSF53474">
    <property type="entry name" value="alpha/beta-Hydrolases"/>
    <property type="match status" value="1"/>
</dbReference>
<dbReference type="GO" id="GO:0016787">
    <property type="term" value="F:hydrolase activity"/>
    <property type="evidence" value="ECO:0007669"/>
    <property type="project" value="UniProtKB-KW"/>
</dbReference>
<proteinExistence type="predicted"/>
<evidence type="ECO:0000259" key="1">
    <source>
        <dbReference type="Pfam" id="PF12697"/>
    </source>
</evidence>
<keyword evidence="2" id="KW-0378">Hydrolase</keyword>
<reference evidence="3" key="1">
    <citation type="submission" date="2016-10" db="EMBL/GenBank/DDBJ databases">
        <authorList>
            <person name="Varghese N."/>
            <person name="Submissions S."/>
        </authorList>
    </citation>
    <scope>NUCLEOTIDE SEQUENCE [LARGE SCALE GENOMIC DNA]</scope>
    <source>
        <strain evidence="3">IBRC-M 10403</strain>
    </source>
</reference>
<dbReference type="PANTHER" id="PTHR43689:SF8">
    <property type="entry name" value="ALPHA_BETA-HYDROLASES SUPERFAMILY PROTEIN"/>
    <property type="match status" value="1"/>
</dbReference>
<evidence type="ECO:0000313" key="2">
    <source>
        <dbReference type="EMBL" id="SDC16938.1"/>
    </source>
</evidence>
<dbReference type="OrthoDB" id="27092at2"/>
<name>A0A1G6JDT7_9PSEU</name>
<feature type="domain" description="AB hydrolase-1" evidence="1">
    <location>
        <begin position="11"/>
        <end position="229"/>
    </location>
</feature>
<sequence length="237" mass="24383">MADDVDRGPVLVLLHGLAGTSGVWAGLIAELAERWPGTPVAPDLPGHGRSAPLDRYSFGGIAARVAADLDPTRPAVVLGHSLGGVVALALASGWFGVPVTAAVCLGVKVSWSPDDLAKAAALAGKPPKTFENRENAASWARKLAGLPADFADSVTLGPSGWRAALDPRAFAVGRPDLPGLLAAARCPVTLAAGERDPMSPAEHLRALTPHPVILPGLGHNAHVEDPAALWPLLERVL</sequence>